<keyword evidence="1" id="KW-0472">Membrane</keyword>
<reference evidence="2 3" key="1">
    <citation type="journal article" date="2015" name="Genome Announc.">
        <title>Complete Genome Sequence of Spiroplasma turonicum Strain Tab4cT, a Parasite of a Horse Fly, Haematopota sp. (Diptera: Tabanidae).</title>
        <authorList>
            <person name="Davis R.E."/>
            <person name="Shao J."/>
            <person name="Zhao Y."/>
            <person name="Gasparich G.E."/>
            <person name="Gaynor B.J."/>
            <person name="Donofrio N."/>
        </authorList>
    </citation>
    <scope>NUCLEOTIDE SEQUENCE [LARGE SCALE GENOMIC DNA]</scope>
    <source>
        <strain evidence="2 3">Tab4c</strain>
    </source>
</reference>
<proteinExistence type="predicted"/>
<dbReference type="KEGG" id="stur:STURON_00779"/>
<evidence type="ECO:0000313" key="3">
    <source>
        <dbReference type="Proteomes" id="UP000067243"/>
    </source>
</evidence>
<dbReference type="AlphaFoldDB" id="A0A0K1P6X7"/>
<organism evidence="2 3">
    <name type="scientific">Spiroplasma turonicum</name>
    <dbReference type="NCBI Taxonomy" id="216946"/>
    <lineage>
        <taxon>Bacteria</taxon>
        <taxon>Bacillati</taxon>
        <taxon>Mycoplasmatota</taxon>
        <taxon>Mollicutes</taxon>
        <taxon>Entomoplasmatales</taxon>
        <taxon>Spiroplasmataceae</taxon>
        <taxon>Spiroplasma</taxon>
    </lineage>
</organism>
<dbReference type="Proteomes" id="UP000067243">
    <property type="component" value="Chromosome"/>
</dbReference>
<protein>
    <recommendedName>
        <fullName evidence="4">Transmembrane protein</fullName>
    </recommendedName>
</protein>
<evidence type="ECO:0000313" key="2">
    <source>
        <dbReference type="EMBL" id="AKU80025.1"/>
    </source>
</evidence>
<dbReference type="EMBL" id="CP012328">
    <property type="protein sequence ID" value="AKU80025.1"/>
    <property type="molecule type" value="Genomic_DNA"/>
</dbReference>
<name>A0A0K1P6X7_9MOLU</name>
<gene>
    <name evidence="2" type="ORF">STURON_00779</name>
</gene>
<feature type="transmembrane region" description="Helical" evidence="1">
    <location>
        <begin position="90"/>
        <end position="113"/>
    </location>
</feature>
<evidence type="ECO:0000256" key="1">
    <source>
        <dbReference type="SAM" id="Phobius"/>
    </source>
</evidence>
<feature type="transmembrane region" description="Helical" evidence="1">
    <location>
        <begin position="12"/>
        <end position="30"/>
    </location>
</feature>
<dbReference type="STRING" id="216946.STURO_v1c07760"/>
<dbReference type="OrthoDB" id="389373at2"/>
<dbReference type="RefSeq" id="WP_075048602.1">
    <property type="nucleotide sequence ID" value="NZ_CP012328.1"/>
</dbReference>
<keyword evidence="3" id="KW-1185">Reference proteome</keyword>
<evidence type="ECO:0008006" key="4">
    <source>
        <dbReference type="Google" id="ProtNLM"/>
    </source>
</evidence>
<sequence>MLINKWKNKTFYWELFMCVSIFSMLVFVYIEHMVNKHWLRNVDYPFSPVLFQGQFASFFTFQSNALVGAYFLIRVLFYDNQIRFCKNKTLLLYVTCYITVTFITYTCVLFPATLKNSYETRTIDWIYSLFLHVVIPVSTITYTFLNIDLTNFNIRKYFKTYFWGYFAYPWIYTFYLLFRIFTYLTDDRFSSIPFEIVFPYAPVSNKTFDFGNSNSDDIIGSIVYTFFTILLLFVVVHLLFVVVNITYVLIFWKLSKKGKRENKINLETIKVKKSGKVIVNKEEVREEK</sequence>
<keyword evidence="1" id="KW-1133">Transmembrane helix</keyword>
<dbReference type="PATRIC" id="fig|216946.3.peg.808"/>
<accession>A0A0K1P6X7</accession>
<keyword evidence="1" id="KW-0812">Transmembrane</keyword>
<feature type="transmembrane region" description="Helical" evidence="1">
    <location>
        <begin position="222"/>
        <end position="252"/>
    </location>
</feature>
<feature type="transmembrane region" description="Helical" evidence="1">
    <location>
        <begin position="165"/>
        <end position="184"/>
    </location>
</feature>
<feature type="transmembrane region" description="Helical" evidence="1">
    <location>
        <begin position="55"/>
        <end position="78"/>
    </location>
</feature>
<feature type="transmembrane region" description="Helical" evidence="1">
    <location>
        <begin position="125"/>
        <end position="145"/>
    </location>
</feature>